<gene>
    <name evidence="1" type="ORF">K0O64_09870</name>
</gene>
<proteinExistence type="predicted"/>
<accession>A0ABX8VMF8</accession>
<reference evidence="1 2" key="1">
    <citation type="submission" date="2021-07" db="EMBL/GenBank/DDBJ databases">
        <title>Whole genome sequencing of non-tuberculosis mycobacteria type-strains.</title>
        <authorList>
            <person name="Igarashi Y."/>
            <person name="Osugi A."/>
            <person name="Mitarai S."/>
        </authorList>
    </citation>
    <scope>NUCLEOTIDE SEQUENCE [LARGE SCALE GENOMIC DNA]</scope>
    <source>
        <strain evidence="1 2">JCM 16370</strain>
    </source>
</reference>
<evidence type="ECO:0000313" key="1">
    <source>
        <dbReference type="EMBL" id="QYL18762.1"/>
    </source>
</evidence>
<dbReference type="RefSeq" id="WP_220046324.1">
    <property type="nucleotide sequence ID" value="NZ_BAAAVX010000045.1"/>
</dbReference>
<organism evidence="1 2">
    <name type="scientific">Mycolicibacterium pallens</name>
    <dbReference type="NCBI Taxonomy" id="370524"/>
    <lineage>
        <taxon>Bacteria</taxon>
        <taxon>Bacillati</taxon>
        <taxon>Actinomycetota</taxon>
        <taxon>Actinomycetes</taxon>
        <taxon>Mycobacteriales</taxon>
        <taxon>Mycobacteriaceae</taxon>
        <taxon>Mycolicibacterium</taxon>
    </lineage>
</organism>
<keyword evidence="2" id="KW-1185">Reference proteome</keyword>
<dbReference type="InterPro" id="IPR045660">
    <property type="entry name" value="DUF6390"/>
</dbReference>
<dbReference type="EMBL" id="CP080333">
    <property type="protein sequence ID" value="QYL18762.1"/>
    <property type="molecule type" value="Genomic_DNA"/>
</dbReference>
<evidence type="ECO:0000313" key="2">
    <source>
        <dbReference type="Proteomes" id="UP000825367"/>
    </source>
</evidence>
<dbReference type="Proteomes" id="UP000825367">
    <property type="component" value="Chromosome"/>
</dbReference>
<sequence length="243" mass="26578">MTARLTADAVGWELFARFAFPPNELGYCGPPDASVLLSGRSRADVAGHAQGFDGAWAYLEEIAAAAGIDDPLDTEVVRSYWVGGPLLDAVNCGTLTARLRTLFANQPTGILDSVGSHGLAHHSFHVLVVYPWIRFLSGDPTTPLRILQACRIRWGTVDWVDDEHLGLLSQPLQFDGYRLFLGAEVLETARWRRDGITLAPRPESGDRIAAHWDWTCGRLSEQEVTALAAATASTLELVNSVRR</sequence>
<protein>
    <submittedName>
        <fullName evidence="1">Uncharacterized protein</fullName>
    </submittedName>
</protein>
<name>A0ABX8VMF8_9MYCO</name>
<dbReference type="Pfam" id="PF19927">
    <property type="entry name" value="DUF6390"/>
    <property type="match status" value="1"/>
</dbReference>